<dbReference type="Gene3D" id="3.40.50.12370">
    <property type="match status" value="1"/>
</dbReference>
<dbReference type="RefSeq" id="WP_160730633.1">
    <property type="nucleotide sequence ID" value="NZ_CANLWR010000001.1"/>
</dbReference>
<dbReference type="OrthoDB" id="9813682at2"/>
<feature type="domain" description="UspA" evidence="1">
    <location>
        <begin position="5"/>
        <end position="138"/>
    </location>
</feature>
<reference evidence="2 3" key="1">
    <citation type="submission" date="2019-12" db="EMBL/GenBank/DDBJ databases">
        <title>Genomic-based taxomic classification of the family Erythrobacteraceae.</title>
        <authorList>
            <person name="Xu L."/>
        </authorList>
    </citation>
    <scope>NUCLEOTIDE SEQUENCE [LARGE SCALE GENOMIC DNA]</scope>
    <source>
        <strain evidence="2 3">SW-109</strain>
    </source>
</reference>
<dbReference type="SUPFAM" id="SSF52402">
    <property type="entry name" value="Adenine nucleotide alpha hydrolases-like"/>
    <property type="match status" value="1"/>
</dbReference>
<keyword evidence="3" id="KW-1185">Reference proteome</keyword>
<evidence type="ECO:0000259" key="1">
    <source>
        <dbReference type="Pfam" id="PF00582"/>
    </source>
</evidence>
<dbReference type="Pfam" id="PF00582">
    <property type="entry name" value="Usp"/>
    <property type="match status" value="1"/>
</dbReference>
<evidence type="ECO:0000313" key="3">
    <source>
        <dbReference type="Proteomes" id="UP000471435"/>
    </source>
</evidence>
<dbReference type="AlphaFoldDB" id="A0A6I4UYH6"/>
<accession>A0A6I4UYH6</accession>
<gene>
    <name evidence="2" type="ORF">GRI43_04365</name>
</gene>
<sequence>MRVYLVIMDDTDEARKALRFASRRAMASGDSVHILALVPKQNFNAFGSVQATIEQEARDRTEVIASSAAGNLFSESGKMPTISVKIGDGQAVIREYLEEHPEVAALVLGAAAEGSPGPLISHFANHSGSLPCPLYIVPGTFTNEQIDKLAA</sequence>
<dbReference type="InterPro" id="IPR006016">
    <property type="entry name" value="UspA"/>
</dbReference>
<protein>
    <submittedName>
        <fullName evidence="2">Universal stress protein</fullName>
    </submittedName>
</protein>
<evidence type="ECO:0000313" key="2">
    <source>
        <dbReference type="EMBL" id="MXP46628.1"/>
    </source>
</evidence>
<dbReference type="EMBL" id="WTYP01000001">
    <property type="protein sequence ID" value="MXP46628.1"/>
    <property type="molecule type" value="Genomic_DNA"/>
</dbReference>
<organism evidence="2 3">
    <name type="scientific">Pontixanthobacter luteolus</name>
    <dbReference type="NCBI Taxonomy" id="295089"/>
    <lineage>
        <taxon>Bacteria</taxon>
        <taxon>Pseudomonadati</taxon>
        <taxon>Pseudomonadota</taxon>
        <taxon>Alphaproteobacteria</taxon>
        <taxon>Sphingomonadales</taxon>
        <taxon>Erythrobacteraceae</taxon>
        <taxon>Pontixanthobacter</taxon>
    </lineage>
</organism>
<comment type="caution">
    <text evidence="2">The sequence shown here is derived from an EMBL/GenBank/DDBJ whole genome shotgun (WGS) entry which is preliminary data.</text>
</comment>
<proteinExistence type="predicted"/>
<name>A0A6I4UYH6_9SPHN</name>
<dbReference type="Proteomes" id="UP000471435">
    <property type="component" value="Unassembled WGS sequence"/>
</dbReference>